<name>A0A7M7J6R9_VARDE</name>
<protein>
    <recommendedName>
        <fullName evidence="6">WW domain-containing protein</fullName>
    </recommendedName>
</protein>
<accession>A0A7M7J6R9</accession>
<feature type="region of interest" description="Disordered" evidence="5">
    <location>
        <begin position="489"/>
        <end position="511"/>
    </location>
</feature>
<dbReference type="Gene3D" id="2.20.70.10">
    <property type="match status" value="1"/>
</dbReference>
<dbReference type="PROSITE" id="PS01159">
    <property type="entry name" value="WW_DOMAIN_1"/>
    <property type="match status" value="1"/>
</dbReference>
<evidence type="ECO:0000256" key="3">
    <source>
        <dbReference type="ARBA" id="ARBA00023242"/>
    </source>
</evidence>
<dbReference type="Pfam" id="PF00397">
    <property type="entry name" value="WW"/>
    <property type="match status" value="1"/>
</dbReference>
<dbReference type="KEGG" id="vde:111244463"/>
<evidence type="ECO:0000256" key="1">
    <source>
        <dbReference type="ARBA" id="ARBA00004123"/>
    </source>
</evidence>
<dbReference type="PANTHER" id="PTHR15911">
    <property type="entry name" value="WW DOMAIN-CONTAINING ADAPTER PROTEIN WITH COILED-COIL"/>
    <property type="match status" value="1"/>
</dbReference>
<feature type="coiled-coil region" evidence="4">
    <location>
        <begin position="426"/>
        <end position="489"/>
    </location>
</feature>
<feature type="domain" description="WW" evidence="6">
    <location>
        <begin position="216"/>
        <end position="243"/>
    </location>
</feature>
<feature type="compositionally biased region" description="Basic and acidic residues" evidence="5">
    <location>
        <begin position="23"/>
        <end position="53"/>
    </location>
</feature>
<feature type="region of interest" description="Disordered" evidence="5">
    <location>
        <begin position="296"/>
        <end position="399"/>
    </location>
</feature>
<sequence>MHRSSSRRGDYDYDRSSGGGGYRDSERGRDRSRDRDRERDRDRDRRSRSRDRGGYSSSSKYGGRGEHTRDRSSPYRSGGGGSSSRRGDYRDSGTSSSSRRGDSSYVSSSSATNHNISSSSSSKHYRGGGGGGGGERTSEPSRGVGSGTGVDHDRDTVASGTPTTVNVKRYEKTARSRSRERRVAGLDGADYASSKRSVTRSPPPREVESPSRFGDWSEHTSSTGKKYYYNAKSEVSQWEKPSEWLEWERRQEQAQPSPLQQIVAVQQVEQVSDKLSTTPTQQQQQQQSLLQLQTKLQVQYASPVSEDSSISSNDEDDGGQTPETREAEEVTTIVAQDDNNGLSQKPQFLPGMIPSRDQVMQDASSPLSEHSPSPTSSQGEQTPPRGDKATLSTTLLPPPVKPVTLSPSLAKYYKEVLITHMTAWQAEQLERQATRLQSELFTLASVHCSAISADLKMARSMVRLAEIQATLQEQRALFLQQQIAQLEEKSFSQPTNGSWTSTPNEPATSQQ</sequence>
<proteinExistence type="predicted"/>
<evidence type="ECO:0000256" key="5">
    <source>
        <dbReference type="SAM" id="MobiDB-lite"/>
    </source>
</evidence>
<evidence type="ECO:0000256" key="2">
    <source>
        <dbReference type="ARBA" id="ARBA00022853"/>
    </source>
</evidence>
<dbReference type="Proteomes" id="UP000594260">
    <property type="component" value="Unplaced"/>
</dbReference>
<evidence type="ECO:0000313" key="8">
    <source>
        <dbReference type="Proteomes" id="UP000594260"/>
    </source>
</evidence>
<dbReference type="GO" id="GO:1904263">
    <property type="term" value="P:positive regulation of TORC1 signaling"/>
    <property type="evidence" value="ECO:0007669"/>
    <property type="project" value="TreeGrafter"/>
</dbReference>
<dbReference type="GO" id="GO:0005634">
    <property type="term" value="C:nucleus"/>
    <property type="evidence" value="ECO:0007669"/>
    <property type="project" value="UniProtKB-SubCell"/>
</dbReference>
<feature type="compositionally biased region" description="Low complexity" evidence="5">
    <location>
        <begin position="92"/>
        <end position="122"/>
    </location>
</feature>
<dbReference type="InterPro" id="IPR038867">
    <property type="entry name" value="WAC"/>
</dbReference>
<feature type="compositionally biased region" description="Polar residues" evidence="5">
    <location>
        <begin position="491"/>
        <end position="511"/>
    </location>
</feature>
<dbReference type="GeneID" id="111244463"/>
<dbReference type="PANTHER" id="PTHR15911:SF6">
    <property type="entry name" value="WW DOMAIN-CONTAINING ADAPTER PROTEIN WITH COILED-COIL"/>
    <property type="match status" value="1"/>
</dbReference>
<keyword evidence="8" id="KW-1185">Reference proteome</keyword>
<feature type="compositionally biased region" description="Low complexity" evidence="5">
    <location>
        <begin position="277"/>
        <end position="290"/>
    </location>
</feature>
<dbReference type="PROSITE" id="PS50020">
    <property type="entry name" value="WW_DOMAIN_2"/>
    <property type="match status" value="1"/>
</dbReference>
<dbReference type="RefSeq" id="XP_022647374.1">
    <property type="nucleotide sequence ID" value="XM_022791639.1"/>
</dbReference>
<dbReference type="EnsemblMetazoa" id="XM_022791639">
    <property type="protein sequence ID" value="XP_022647374"/>
    <property type="gene ID" value="LOC111244463"/>
</dbReference>
<evidence type="ECO:0000313" key="7">
    <source>
        <dbReference type="EnsemblMetazoa" id="XP_022647374"/>
    </source>
</evidence>
<dbReference type="InterPro" id="IPR036020">
    <property type="entry name" value="WW_dom_sf"/>
</dbReference>
<feature type="compositionally biased region" description="Polar residues" evidence="5">
    <location>
        <begin position="361"/>
        <end position="381"/>
    </location>
</feature>
<keyword evidence="3" id="KW-0539">Nucleus</keyword>
<dbReference type="SMART" id="SM00456">
    <property type="entry name" value="WW"/>
    <property type="match status" value="1"/>
</dbReference>
<dbReference type="InParanoid" id="A0A7M7J6R9"/>
<feature type="compositionally biased region" description="Basic and acidic residues" evidence="5">
    <location>
        <begin position="63"/>
        <end position="73"/>
    </location>
</feature>
<dbReference type="SUPFAM" id="SSF51045">
    <property type="entry name" value="WW domain"/>
    <property type="match status" value="1"/>
</dbReference>
<evidence type="ECO:0000256" key="4">
    <source>
        <dbReference type="SAM" id="Coils"/>
    </source>
</evidence>
<comment type="subcellular location">
    <subcellularLocation>
        <location evidence="1">Nucleus</location>
    </subcellularLocation>
</comment>
<dbReference type="InterPro" id="IPR001202">
    <property type="entry name" value="WW_dom"/>
</dbReference>
<keyword evidence="2" id="KW-0156">Chromatin regulator</keyword>
<reference evidence="7" key="1">
    <citation type="submission" date="2021-01" db="UniProtKB">
        <authorList>
            <consortium name="EnsemblMetazoa"/>
        </authorList>
    </citation>
    <scope>IDENTIFICATION</scope>
</reference>
<feature type="region of interest" description="Disordered" evidence="5">
    <location>
        <begin position="1"/>
        <end position="240"/>
    </location>
</feature>
<dbReference type="CDD" id="cd00201">
    <property type="entry name" value="WW"/>
    <property type="match status" value="1"/>
</dbReference>
<dbReference type="GO" id="GO:0010506">
    <property type="term" value="P:regulation of autophagy"/>
    <property type="evidence" value="ECO:0007669"/>
    <property type="project" value="TreeGrafter"/>
</dbReference>
<dbReference type="AlphaFoldDB" id="A0A7M7J6R9"/>
<evidence type="ECO:0000259" key="6">
    <source>
        <dbReference type="PROSITE" id="PS50020"/>
    </source>
</evidence>
<feature type="region of interest" description="Disordered" evidence="5">
    <location>
        <begin position="271"/>
        <end position="290"/>
    </location>
</feature>
<dbReference type="GO" id="GO:0006325">
    <property type="term" value="P:chromatin organization"/>
    <property type="evidence" value="ECO:0007669"/>
    <property type="project" value="UniProtKB-KW"/>
</dbReference>
<feature type="compositionally biased region" description="Low complexity" evidence="5">
    <location>
        <begin position="296"/>
        <end position="312"/>
    </location>
</feature>
<dbReference type="OrthoDB" id="10072039at2759"/>
<dbReference type="GO" id="GO:0003682">
    <property type="term" value="F:chromatin binding"/>
    <property type="evidence" value="ECO:0007669"/>
    <property type="project" value="TreeGrafter"/>
</dbReference>
<organism evidence="7 8">
    <name type="scientific">Varroa destructor</name>
    <name type="common">Honeybee mite</name>
    <dbReference type="NCBI Taxonomy" id="109461"/>
    <lineage>
        <taxon>Eukaryota</taxon>
        <taxon>Metazoa</taxon>
        <taxon>Ecdysozoa</taxon>
        <taxon>Arthropoda</taxon>
        <taxon>Chelicerata</taxon>
        <taxon>Arachnida</taxon>
        <taxon>Acari</taxon>
        <taxon>Parasitiformes</taxon>
        <taxon>Mesostigmata</taxon>
        <taxon>Gamasina</taxon>
        <taxon>Dermanyssoidea</taxon>
        <taxon>Varroidae</taxon>
        <taxon>Varroa</taxon>
    </lineage>
</organism>
<keyword evidence="4" id="KW-0175">Coiled coil</keyword>
<dbReference type="GO" id="GO:0000993">
    <property type="term" value="F:RNA polymerase II complex binding"/>
    <property type="evidence" value="ECO:0007669"/>
    <property type="project" value="TreeGrafter"/>
</dbReference>
<feature type="compositionally biased region" description="Polar residues" evidence="5">
    <location>
        <begin position="333"/>
        <end position="346"/>
    </location>
</feature>